<accession>A0ABV6V195</accession>
<dbReference type="EMBL" id="JBHEZZ010000048">
    <property type="protein sequence ID" value="MFC1407494.1"/>
    <property type="molecule type" value="Genomic_DNA"/>
</dbReference>
<feature type="compositionally biased region" description="Low complexity" evidence="1">
    <location>
        <begin position="29"/>
        <end position="39"/>
    </location>
</feature>
<evidence type="ECO:0000256" key="1">
    <source>
        <dbReference type="SAM" id="MobiDB-lite"/>
    </source>
</evidence>
<proteinExistence type="predicted"/>
<sequence length="55" mass="5422">MAKPTESSEPGLKESTAAAIPPWERARAARSGGAAAAQGPNGECDWTGVGPDGVG</sequence>
<dbReference type="Proteomes" id="UP001592528">
    <property type="component" value="Unassembled WGS sequence"/>
</dbReference>
<reference evidence="2 3" key="1">
    <citation type="submission" date="2024-09" db="EMBL/GenBank/DDBJ databases">
        <authorList>
            <person name="Lee S.D."/>
        </authorList>
    </citation>
    <scope>NUCLEOTIDE SEQUENCE [LARGE SCALE GENOMIC DNA]</scope>
    <source>
        <strain evidence="2 3">N1-5</strain>
    </source>
</reference>
<organism evidence="2 3">
    <name type="scientific">Streptacidiphilus cavernicola</name>
    <dbReference type="NCBI Taxonomy" id="3342716"/>
    <lineage>
        <taxon>Bacteria</taxon>
        <taxon>Bacillati</taxon>
        <taxon>Actinomycetota</taxon>
        <taxon>Actinomycetes</taxon>
        <taxon>Kitasatosporales</taxon>
        <taxon>Streptomycetaceae</taxon>
        <taxon>Streptacidiphilus</taxon>
    </lineage>
</organism>
<protein>
    <submittedName>
        <fullName evidence="2">Uncharacterized protein</fullName>
    </submittedName>
</protein>
<dbReference type="RefSeq" id="WP_157624192.1">
    <property type="nucleotide sequence ID" value="NZ_JBHEZZ010000048.1"/>
</dbReference>
<comment type="caution">
    <text evidence="2">The sequence shown here is derived from an EMBL/GenBank/DDBJ whole genome shotgun (WGS) entry which is preliminary data.</text>
</comment>
<gene>
    <name evidence="2" type="ORF">ACEZDJ_40080</name>
</gene>
<evidence type="ECO:0000313" key="2">
    <source>
        <dbReference type="EMBL" id="MFC1407494.1"/>
    </source>
</evidence>
<feature type="region of interest" description="Disordered" evidence="1">
    <location>
        <begin position="1"/>
        <end position="55"/>
    </location>
</feature>
<keyword evidence="3" id="KW-1185">Reference proteome</keyword>
<name>A0ABV6V195_9ACTN</name>
<evidence type="ECO:0000313" key="3">
    <source>
        <dbReference type="Proteomes" id="UP001592528"/>
    </source>
</evidence>